<gene>
    <name evidence="2" type="ORF">L486_07094</name>
</gene>
<dbReference type="Proteomes" id="UP000092583">
    <property type="component" value="Unassembled WGS sequence"/>
</dbReference>
<keyword evidence="3" id="KW-1185">Reference proteome</keyword>
<reference evidence="2 3" key="1">
    <citation type="submission" date="2013-07" db="EMBL/GenBank/DDBJ databases">
        <title>The Genome Sequence of Kwoniella mangroviensis CBS10435.</title>
        <authorList>
            <consortium name="The Broad Institute Genome Sequencing Platform"/>
            <person name="Cuomo C."/>
            <person name="Litvintseva A."/>
            <person name="Chen Y."/>
            <person name="Heitman J."/>
            <person name="Sun S."/>
            <person name="Springer D."/>
            <person name="Dromer F."/>
            <person name="Young S.K."/>
            <person name="Zeng Q."/>
            <person name="Gargeya S."/>
            <person name="Fitzgerald M."/>
            <person name="Abouelleil A."/>
            <person name="Alvarado L."/>
            <person name="Berlin A.M."/>
            <person name="Chapman S.B."/>
            <person name="Dewar J."/>
            <person name="Goldberg J."/>
            <person name="Griggs A."/>
            <person name="Gujja S."/>
            <person name="Hansen M."/>
            <person name="Howarth C."/>
            <person name="Imamovic A."/>
            <person name="Larimer J."/>
            <person name="McCowan C."/>
            <person name="Murphy C."/>
            <person name="Pearson M."/>
            <person name="Priest M."/>
            <person name="Roberts A."/>
            <person name="Saif S."/>
            <person name="Shea T."/>
            <person name="Sykes S."/>
            <person name="Wortman J."/>
            <person name="Nusbaum C."/>
            <person name="Birren B."/>
        </authorList>
    </citation>
    <scope>NUCLEOTIDE SEQUENCE [LARGE SCALE GENOMIC DNA]</scope>
    <source>
        <strain evidence="2 3">CBS 10435</strain>
    </source>
</reference>
<organism evidence="2 3">
    <name type="scientific">Kwoniella mangroviensis CBS 10435</name>
    <dbReference type="NCBI Taxonomy" id="1331196"/>
    <lineage>
        <taxon>Eukaryota</taxon>
        <taxon>Fungi</taxon>
        <taxon>Dikarya</taxon>
        <taxon>Basidiomycota</taxon>
        <taxon>Agaricomycotina</taxon>
        <taxon>Tremellomycetes</taxon>
        <taxon>Tremellales</taxon>
        <taxon>Cryptococcaceae</taxon>
        <taxon>Kwoniella</taxon>
    </lineage>
</organism>
<evidence type="ECO:0000313" key="3">
    <source>
        <dbReference type="Proteomes" id="UP000092583"/>
    </source>
</evidence>
<dbReference type="EMBL" id="KI669466">
    <property type="protein sequence ID" value="OCF55609.1"/>
    <property type="molecule type" value="Genomic_DNA"/>
</dbReference>
<protein>
    <submittedName>
        <fullName evidence="2">Uncharacterized protein</fullName>
    </submittedName>
</protein>
<feature type="region of interest" description="Disordered" evidence="1">
    <location>
        <begin position="1"/>
        <end position="83"/>
    </location>
</feature>
<evidence type="ECO:0000313" key="2">
    <source>
        <dbReference type="EMBL" id="OCF55609.1"/>
    </source>
</evidence>
<feature type="compositionally biased region" description="Basic and acidic residues" evidence="1">
    <location>
        <begin position="34"/>
        <end position="45"/>
    </location>
</feature>
<accession>A0A1B9IIW1</accession>
<feature type="compositionally biased region" description="Polar residues" evidence="1">
    <location>
        <begin position="14"/>
        <end position="33"/>
    </location>
</feature>
<reference evidence="3" key="2">
    <citation type="submission" date="2013-12" db="EMBL/GenBank/DDBJ databases">
        <title>Evolution of pathogenesis and genome organization in the Tremellales.</title>
        <authorList>
            <person name="Cuomo C."/>
            <person name="Litvintseva A."/>
            <person name="Heitman J."/>
            <person name="Chen Y."/>
            <person name="Sun S."/>
            <person name="Springer D."/>
            <person name="Dromer F."/>
            <person name="Young S."/>
            <person name="Zeng Q."/>
            <person name="Chapman S."/>
            <person name="Gujja S."/>
            <person name="Saif S."/>
            <person name="Birren B."/>
        </authorList>
    </citation>
    <scope>NUCLEOTIDE SEQUENCE [LARGE SCALE GENOMIC DNA]</scope>
    <source>
        <strain evidence="3">CBS 10435</strain>
    </source>
</reference>
<evidence type="ECO:0000256" key="1">
    <source>
        <dbReference type="SAM" id="MobiDB-lite"/>
    </source>
</evidence>
<sequence>MAKSDQQKPKASKAETTSSDSFQKQVNHQSSKSAVKEYANKKCDLNELSLPVPKTSPPGTTETSHLPEPKNRKISPCPDAIDLSSNMTERQLPINSTSVQRSNATPFLEAFLNSQKIVQSAGVAQGSNGRSKGHRSKD</sequence>
<name>A0A1B9IIW1_9TREE</name>
<dbReference type="AlphaFoldDB" id="A0A1B9IIW1"/>
<proteinExistence type="predicted"/>